<organism evidence="2 3">
    <name type="scientific">Aldrovandia affinis</name>
    <dbReference type="NCBI Taxonomy" id="143900"/>
    <lineage>
        <taxon>Eukaryota</taxon>
        <taxon>Metazoa</taxon>
        <taxon>Chordata</taxon>
        <taxon>Craniata</taxon>
        <taxon>Vertebrata</taxon>
        <taxon>Euteleostomi</taxon>
        <taxon>Actinopterygii</taxon>
        <taxon>Neopterygii</taxon>
        <taxon>Teleostei</taxon>
        <taxon>Notacanthiformes</taxon>
        <taxon>Halosauridae</taxon>
        <taxon>Aldrovandia</taxon>
    </lineage>
</organism>
<comment type="caution">
    <text evidence="2">The sequence shown here is derived from an EMBL/GenBank/DDBJ whole genome shotgun (WGS) entry which is preliminary data.</text>
</comment>
<feature type="region of interest" description="Disordered" evidence="1">
    <location>
        <begin position="1"/>
        <end position="126"/>
    </location>
</feature>
<protein>
    <submittedName>
        <fullName evidence="2">Uncharacterized protein</fullName>
    </submittedName>
</protein>
<dbReference type="AlphaFoldDB" id="A0AAD7WEJ6"/>
<gene>
    <name evidence="2" type="ORF">AAFF_G00048970</name>
</gene>
<dbReference type="Proteomes" id="UP001221898">
    <property type="component" value="Unassembled WGS sequence"/>
</dbReference>
<feature type="compositionally biased region" description="Basic and acidic residues" evidence="1">
    <location>
        <begin position="12"/>
        <end position="21"/>
    </location>
</feature>
<reference evidence="2" key="1">
    <citation type="journal article" date="2023" name="Science">
        <title>Genome structures resolve the early diversification of teleost fishes.</title>
        <authorList>
            <person name="Parey E."/>
            <person name="Louis A."/>
            <person name="Montfort J."/>
            <person name="Bouchez O."/>
            <person name="Roques C."/>
            <person name="Iampietro C."/>
            <person name="Lluch J."/>
            <person name="Castinel A."/>
            <person name="Donnadieu C."/>
            <person name="Desvignes T."/>
            <person name="Floi Bucao C."/>
            <person name="Jouanno E."/>
            <person name="Wen M."/>
            <person name="Mejri S."/>
            <person name="Dirks R."/>
            <person name="Jansen H."/>
            <person name="Henkel C."/>
            <person name="Chen W.J."/>
            <person name="Zahm M."/>
            <person name="Cabau C."/>
            <person name="Klopp C."/>
            <person name="Thompson A.W."/>
            <person name="Robinson-Rechavi M."/>
            <person name="Braasch I."/>
            <person name="Lecointre G."/>
            <person name="Bobe J."/>
            <person name="Postlethwait J.H."/>
            <person name="Berthelot C."/>
            <person name="Roest Crollius H."/>
            <person name="Guiguen Y."/>
        </authorList>
    </citation>
    <scope>NUCLEOTIDE SEQUENCE</scope>
    <source>
        <strain evidence="2">NC1722</strain>
    </source>
</reference>
<feature type="compositionally biased region" description="Basic residues" evidence="1">
    <location>
        <begin position="1"/>
        <end position="11"/>
    </location>
</feature>
<evidence type="ECO:0000313" key="2">
    <source>
        <dbReference type="EMBL" id="KAJ8394092.1"/>
    </source>
</evidence>
<sequence>MQYRVKPRRPKRATEETRDGRSAPNPPTPGRSPTLSTVKDHTLEGSHPIRRYERPTGPTAVAISSARSGVAPGDGGPRFIVQGEPCRNQPRFQQRYGGPGNAQLSPFPPAPHRGDGSPVTPALPHHALAKNATLPAHRSADVLFQLEANGPLRDGCSSQLNEAS</sequence>
<keyword evidence="3" id="KW-1185">Reference proteome</keyword>
<proteinExistence type="predicted"/>
<name>A0AAD7WEJ6_9TELE</name>
<evidence type="ECO:0000256" key="1">
    <source>
        <dbReference type="SAM" id="MobiDB-lite"/>
    </source>
</evidence>
<dbReference type="EMBL" id="JAINUG010000129">
    <property type="protein sequence ID" value="KAJ8394092.1"/>
    <property type="molecule type" value="Genomic_DNA"/>
</dbReference>
<evidence type="ECO:0000313" key="3">
    <source>
        <dbReference type="Proteomes" id="UP001221898"/>
    </source>
</evidence>
<accession>A0AAD7WEJ6</accession>